<sequence length="296" mass="30585">MSTQEMAAIRAALAAAGREDLTIAETRALYETIAPPVDPDDRTAVELLDIAGCRAEFATPEGAAGDAALLYLHGGGYCLGSLNTHRRLAWSIAKAAGITSLAIDYRLAPEAPFPAAVDDALAAYRHLLDRGMAPSRIAVAGDSAGGGLSLALMLAARDAGLPLPGAAFLISPWADLTNSLPTIASKAAEDPMISKARLDGFAGAYLGGADALQPLASPLNGDFAGLPPVLIHVGTAECLLDDSVTVAGRLGAAGVDTRLEIWPDMIHVWHFFAPMLGEGRDAIAAAGTWIGEKLRK</sequence>
<evidence type="ECO:0000256" key="1">
    <source>
        <dbReference type="ARBA" id="ARBA00010515"/>
    </source>
</evidence>
<dbReference type="PROSITE" id="PS01173">
    <property type="entry name" value="LIPASE_GDXG_HIS"/>
    <property type="match status" value="1"/>
</dbReference>
<accession>A0A317EFE7</accession>
<dbReference type="Proteomes" id="UP000245461">
    <property type="component" value="Unassembled WGS sequence"/>
</dbReference>
<protein>
    <submittedName>
        <fullName evidence="4">Alpha/beta hydrolase</fullName>
    </submittedName>
</protein>
<dbReference type="Pfam" id="PF07859">
    <property type="entry name" value="Abhydrolase_3"/>
    <property type="match status" value="1"/>
</dbReference>
<evidence type="ECO:0000259" key="3">
    <source>
        <dbReference type="Pfam" id="PF07859"/>
    </source>
</evidence>
<evidence type="ECO:0000256" key="2">
    <source>
        <dbReference type="ARBA" id="ARBA00022801"/>
    </source>
</evidence>
<keyword evidence="2 4" id="KW-0378">Hydrolase</keyword>
<dbReference type="InterPro" id="IPR050300">
    <property type="entry name" value="GDXG_lipolytic_enzyme"/>
</dbReference>
<comment type="similarity">
    <text evidence="1">Belongs to the 'GDXG' lipolytic enzyme family.</text>
</comment>
<reference evidence="4 5" key="1">
    <citation type="submission" date="2018-05" db="EMBL/GenBank/DDBJ databases">
        <title>Zavarzinia sp. HR-AS.</title>
        <authorList>
            <person name="Lee Y."/>
            <person name="Jeon C.O."/>
        </authorList>
    </citation>
    <scope>NUCLEOTIDE SEQUENCE [LARGE SCALE GENOMIC DNA]</scope>
    <source>
        <strain evidence="4 5">HR-AS</strain>
    </source>
</reference>
<dbReference type="Gene3D" id="3.40.50.1820">
    <property type="entry name" value="alpha/beta hydrolase"/>
    <property type="match status" value="1"/>
</dbReference>
<proteinExistence type="inferred from homology"/>
<dbReference type="PANTHER" id="PTHR48081">
    <property type="entry name" value="AB HYDROLASE SUPERFAMILY PROTEIN C4A8.06C"/>
    <property type="match status" value="1"/>
</dbReference>
<dbReference type="AlphaFoldDB" id="A0A317EFE7"/>
<feature type="domain" description="Alpha/beta hydrolase fold-3" evidence="3">
    <location>
        <begin position="69"/>
        <end position="270"/>
    </location>
</feature>
<dbReference type="RefSeq" id="WP_109901800.1">
    <property type="nucleotide sequence ID" value="NZ_QGLE01000001.1"/>
</dbReference>
<comment type="caution">
    <text evidence="4">The sequence shown here is derived from an EMBL/GenBank/DDBJ whole genome shotgun (WGS) entry which is preliminary data.</text>
</comment>
<dbReference type="GO" id="GO:0004806">
    <property type="term" value="F:triacylglycerol lipase activity"/>
    <property type="evidence" value="ECO:0007669"/>
    <property type="project" value="TreeGrafter"/>
</dbReference>
<gene>
    <name evidence="4" type="ORF">DKG74_01295</name>
</gene>
<keyword evidence="5" id="KW-1185">Reference proteome</keyword>
<dbReference type="InterPro" id="IPR013094">
    <property type="entry name" value="AB_hydrolase_3"/>
</dbReference>
<dbReference type="InterPro" id="IPR002168">
    <property type="entry name" value="Lipase_GDXG_HIS_AS"/>
</dbReference>
<organism evidence="4 5">
    <name type="scientific">Zavarzinia aquatilis</name>
    <dbReference type="NCBI Taxonomy" id="2211142"/>
    <lineage>
        <taxon>Bacteria</taxon>
        <taxon>Pseudomonadati</taxon>
        <taxon>Pseudomonadota</taxon>
        <taxon>Alphaproteobacteria</taxon>
        <taxon>Rhodospirillales</taxon>
        <taxon>Zavarziniaceae</taxon>
        <taxon>Zavarzinia</taxon>
    </lineage>
</organism>
<dbReference type="InterPro" id="IPR029058">
    <property type="entry name" value="AB_hydrolase_fold"/>
</dbReference>
<name>A0A317EFE7_9PROT</name>
<evidence type="ECO:0000313" key="5">
    <source>
        <dbReference type="Proteomes" id="UP000245461"/>
    </source>
</evidence>
<evidence type="ECO:0000313" key="4">
    <source>
        <dbReference type="EMBL" id="PWR25629.1"/>
    </source>
</evidence>
<dbReference type="EMBL" id="QGLE01000001">
    <property type="protein sequence ID" value="PWR25629.1"/>
    <property type="molecule type" value="Genomic_DNA"/>
</dbReference>
<dbReference type="SUPFAM" id="SSF53474">
    <property type="entry name" value="alpha/beta-Hydrolases"/>
    <property type="match status" value="1"/>
</dbReference>
<dbReference type="OrthoDB" id="9806180at2"/>
<dbReference type="PANTHER" id="PTHR48081:SF30">
    <property type="entry name" value="ACETYL-HYDROLASE LIPR-RELATED"/>
    <property type="match status" value="1"/>
</dbReference>